<protein>
    <recommendedName>
        <fullName evidence="3">ATP-binding protein</fullName>
    </recommendedName>
</protein>
<evidence type="ECO:0000313" key="2">
    <source>
        <dbReference type="Proteomes" id="UP000293291"/>
    </source>
</evidence>
<name>A0A4Q2SCH4_9ACTN</name>
<organism evidence="1 2">
    <name type="scientific">Nocardioides ganghwensis</name>
    <dbReference type="NCBI Taxonomy" id="252230"/>
    <lineage>
        <taxon>Bacteria</taxon>
        <taxon>Bacillati</taxon>
        <taxon>Actinomycetota</taxon>
        <taxon>Actinomycetes</taxon>
        <taxon>Propionibacteriales</taxon>
        <taxon>Nocardioidaceae</taxon>
        <taxon>Nocardioides</taxon>
    </lineage>
</organism>
<accession>A0A4Q2SCH4</accession>
<evidence type="ECO:0000313" key="1">
    <source>
        <dbReference type="EMBL" id="RYC02395.1"/>
    </source>
</evidence>
<reference evidence="1 2" key="1">
    <citation type="submission" date="2019-01" db="EMBL/GenBank/DDBJ databases">
        <title>Novel species of Nocardioides.</title>
        <authorList>
            <person name="Liu Q."/>
            <person name="Xin Y.-H."/>
        </authorList>
    </citation>
    <scope>NUCLEOTIDE SEQUENCE [LARGE SCALE GENOMIC DNA]</scope>
    <source>
        <strain evidence="1 2">CGMCC 4.6875</strain>
    </source>
</reference>
<dbReference type="AlphaFoldDB" id="A0A4Q2SCH4"/>
<dbReference type="EMBL" id="SDWU01000009">
    <property type="protein sequence ID" value="RYC02395.1"/>
    <property type="molecule type" value="Genomic_DNA"/>
</dbReference>
<comment type="caution">
    <text evidence="1">The sequence shown here is derived from an EMBL/GenBank/DDBJ whole genome shotgun (WGS) entry which is preliminary data.</text>
</comment>
<keyword evidence="2" id="KW-1185">Reference proteome</keyword>
<dbReference type="InterPro" id="IPR027417">
    <property type="entry name" value="P-loop_NTPase"/>
</dbReference>
<evidence type="ECO:0008006" key="3">
    <source>
        <dbReference type="Google" id="ProtNLM"/>
    </source>
</evidence>
<dbReference type="Pfam" id="PF13671">
    <property type="entry name" value="AAA_33"/>
    <property type="match status" value="1"/>
</dbReference>
<dbReference type="Proteomes" id="UP000293291">
    <property type="component" value="Unassembled WGS sequence"/>
</dbReference>
<dbReference type="SUPFAM" id="SSF52540">
    <property type="entry name" value="P-loop containing nucleoside triphosphate hydrolases"/>
    <property type="match status" value="1"/>
</dbReference>
<proteinExistence type="predicted"/>
<dbReference type="OrthoDB" id="9810277at2"/>
<dbReference type="Gene3D" id="3.40.50.300">
    <property type="entry name" value="P-loop containing nucleotide triphosphate hydrolases"/>
    <property type="match status" value="1"/>
</dbReference>
<sequence length="173" mass="18275">MTYAGSGVRGFVLVGGWPGSGKTTLSRALASELGVPHLAKDVVKEALMDALGAPPDVEASRRLGRAAVHALLAVAQGYPAAVIDSTWYPYAEPLARSLPGPVVEVRCRVPLEVARERYLLRVSDERHLDGLRDETELWGEEVAPLGLGPLLEVDTSGEVDVVEVAGAVRSALG</sequence>
<gene>
    <name evidence="1" type="ORF">EUA07_09180</name>
</gene>